<dbReference type="Gene3D" id="1.10.10.10">
    <property type="entry name" value="Winged helix-like DNA-binding domain superfamily/Winged helix DNA-binding domain"/>
    <property type="match status" value="1"/>
</dbReference>
<evidence type="ECO:0000256" key="4">
    <source>
        <dbReference type="ARBA" id="ARBA00023163"/>
    </source>
</evidence>
<evidence type="ECO:0000259" key="6">
    <source>
        <dbReference type="Pfam" id="PF08281"/>
    </source>
</evidence>
<dbReference type="PANTHER" id="PTHR43133">
    <property type="entry name" value="RNA POLYMERASE ECF-TYPE SIGMA FACTO"/>
    <property type="match status" value="1"/>
</dbReference>
<evidence type="ECO:0000313" key="8">
    <source>
        <dbReference type="Proteomes" id="UP001597440"/>
    </source>
</evidence>
<gene>
    <name evidence="7" type="ORF">ACFSQW_10475</name>
</gene>
<dbReference type="InterPro" id="IPR039425">
    <property type="entry name" value="RNA_pol_sigma-70-like"/>
</dbReference>
<name>A0ABW5L4K7_9SPHI</name>
<evidence type="ECO:0000256" key="3">
    <source>
        <dbReference type="ARBA" id="ARBA00023082"/>
    </source>
</evidence>
<dbReference type="NCBIfam" id="TIGR02937">
    <property type="entry name" value="sigma70-ECF"/>
    <property type="match status" value="1"/>
</dbReference>
<sequence length="167" mass="19363">MLDIIEQQKEFVKILEAHLGILLKISAIYSKTKQDREDLLDEMTYQLWKSFATFEGRSSISTWIYRVALNTALCKLSYDKRHSFVLFGTDSPNWDQHIVSEDPALQDMYSKLYESIDMLSAFDKAIILLYLDRHKHDEIAVIMGISQSNVGTRISRIKQQLKDLASK</sequence>
<dbReference type="Gene3D" id="1.10.1740.10">
    <property type="match status" value="1"/>
</dbReference>
<dbReference type="Pfam" id="PF04542">
    <property type="entry name" value="Sigma70_r2"/>
    <property type="match status" value="1"/>
</dbReference>
<evidence type="ECO:0000259" key="5">
    <source>
        <dbReference type="Pfam" id="PF04542"/>
    </source>
</evidence>
<dbReference type="EMBL" id="JBHULD010000014">
    <property type="protein sequence ID" value="MFD2554817.1"/>
    <property type="molecule type" value="Genomic_DNA"/>
</dbReference>
<dbReference type="PANTHER" id="PTHR43133:SF45">
    <property type="entry name" value="RNA POLYMERASE ECF-TYPE SIGMA FACTOR"/>
    <property type="match status" value="1"/>
</dbReference>
<comment type="similarity">
    <text evidence="1">Belongs to the sigma-70 factor family. ECF subfamily.</text>
</comment>
<keyword evidence="3" id="KW-0731">Sigma factor</keyword>
<dbReference type="Proteomes" id="UP001597440">
    <property type="component" value="Unassembled WGS sequence"/>
</dbReference>
<feature type="domain" description="RNA polymerase sigma factor 70 region 4 type 2" evidence="6">
    <location>
        <begin position="111"/>
        <end position="161"/>
    </location>
</feature>
<dbReference type="InterPro" id="IPR013325">
    <property type="entry name" value="RNA_pol_sigma_r2"/>
</dbReference>
<proteinExistence type="inferred from homology"/>
<keyword evidence="8" id="KW-1185">Reference proteome</keyword>
<dbReference type="InterPro" id="IPR014284">
    <property type="entry name" value="RNA_pol_sigma-70_dom"/>
</dbReference>
<keyword evidence="4" id="KW-0804">Transcription</keyword>
<dbReference type="RefSeq" id="WP_210353206.1">
    <property type="nucleotide sequence ID" value="NZ_JAEQMU010000001.1"/>
</dbReference>
<organism evidence="7 8">
    <name type="scientific">Sphingobacterium tabacisoli</name>
    <dbReference type="NCBI Taxonomy" id="2044855"/>
    <lineage>
        <taxon>Bacteria</taxon>
        <taxon>Pseudomonadati</taxon>
        <taxon>Bacteroidota</taxon>
        <taxon>Sphingobacteriia</taxon>
        <taxon>Sphingobacteriales</taxon>
        <taxon>Sphingobacteriaceae</taxon>
        <taxon>Sphingobacterium</taxon>
    </lineage>
</organism>
<dbReference type="InterPro" id="IPR007627">
    <property type="entry name" value="RNA_pol_sigma70_r2"/>
</dbReference>
<dbReference type="SUPFAM" id="SSF88946">
    <property type="entry name" value="Sigma2 domain of RNA polymerase sigma factors"/>
    <property type="match status" value="1"/>
</dbReference>
<dbReference type="Pfam" id="PF08281">
    <property type="entry name" value="Sigma70_r4_2"/>
    <property type="match status" value="1"/>
</dbReference>
<comment type="caution">
    <text evidence="7">The sequence shown here is derived from an EMBL/GenBank/DDBJ whole genome shotgun (WGS) entry which is preliminary data.</text>
</comment>
<dbReference type="InterPro" id="IPR013324">
    <property type="entry name" value="RNA_pol_sigma_r3/r4-like"/>
</dbReference>
<accession>A0ABW5L4K7</accession>
<dbReference type="InterPro" id="IPR036388">
    <property type="entry name" value="WH-like_DNA-bd_sf"/>
</dbReference>
<evidence type="ECO:0000313" key="7">
    <source>
        <dbReference type="EMBL" id="MFD2554817.1"/>
    </source>
</evidence>
<keyword evidence="2" id="KW-0805">Transcription regulation</keyword>
<dbReference type="InterPro" id="IPR013249">
    <property type="entry name" value="RNA_pol_sigma70_r4_t2"/>
</dbReference>
<evidence type="ECO:0000256" key="2">
    <source>
        <dbReference type="ARBA" id="ARBA00023015"/>
    </source>
</evidence>
<reference evidence="8" key="1">
    <citation type="journal article" date="2019" name="Int. J. Syst. Evol. Microbiol.">
        <title>The Global Catalogue of Microorganisms (GCM) 10K type strain sequencing project: providing services to taxonomists for standard genome sequencing and annotation.</title>
        <authorList>
            <consortium name="The Broad Institute Genomics Platform"/>
            <consortium name="The Broad Institute Genome Sequencing Center for Infectious Disease"/>
            <person name="Wu L."/>
            <person name="Ma J."/>
        </authorList>
    </citation>
    <scope>NUCLEOTIDE SEQUENCE [LARGE SCALE GENOMIC DNA]</scope>
    <source>
        <strain evidence="8">KCTC 52298</strain>
    </source>
</reference>
<protein>
    <submittedName>
        <fullName evidence="7">RNA polymerase sigma factor</fullName>
    </submittedName>
</protein>
<evidence type="ECO:0000256" key="1">
    <source>
        <dbReference type="ARBA" id="ARBA00010641"/>
    </source>
</evidence>
<dbReference type="SUPFAM" id="SSF88659">
    <property type="entry name" value="Sigma3 and sigma4 domains of RNA polymerase sigma factors"/>
    <property type="match status" value="1"/>
</dbReference>
<feature type="domain" description="RNA polymerase sigma-70 region 2" evidence="5">
    <location>
        <begin position="16"/>
        <end position="74"/>
    </location>
</feature>